<name>A0ABV4MQI6_9VIBR</name>
<accession>A0ABV4MQI6</accession>
<reference evidence="1 2" key="1">
    <citation type="submission" date="2024-06" db="EMBL/GenBank/DDBJ databases">
        <authorList>
            <person name="Steensen K."/>
            <person name="Seneca J."/>
            <person name="Bartlau N."/>
            <person name="Yu A.X."/>
            <person name="Polz M.F."/>
        </authorList>
    </citation>
    <scope>NUCLEOTIDE SEQUENCE [LARGE SCALE GENOMIC DNA]</scope>
    <source>
        <strain evidence="1 2">1F146</strain>
    </source>
</reference>
<dbReference type="EMBL" id="JBGOOS010000089">
    <property type="protein sequence ID" value="MEZ8211837.1"/>
    <property type="molecule type" value="Genomic_DNA"/>
</dbReference>
<keyword evidence="2" id="KW-1185">Reference proteome</keyword>
<dbReference type="RefSeq" id="WP_371720614.1">
    <property type="nucleotide sequence ID" value="NZ_JBGOOF010000082.1"/>
</dbReference>
<protein>
    <submittedName>
        <fullName evidence="1">Uncharacterized protein</fullName>
    </submittedName>
</protein>
<organism evidence="1 2">
    <name type="scientific">Vibrio bivalvicida</name>
    <dbReference type="NCBI Taxonomy" id="1276888"/>
    <lineage>
        <taxon>Bacteria</taxon>
        <taxon>Pseudomonadati</taxon>
        <taxon>Pseudomonadota</taxon>
        <taxon>Gammaproteobacteria</taxon>
        <taxon>Vibrionales</taxon>
        <taxon>Vibrionaceae</taxon>
        <taxon>Vibrio</taxon>
        <taxon>Vibrio oreintalis group</taxon>
    </lineage>
</organism>
<evidence type="ECO:0000313" key="2">
    <source>
        <dbReference type="Proteomes" id="UP001569151"/>
    </source>
</evidence>
<dbReference type="Proteomes" id="UP001569151">
    <property type="component" value="Unassembled WGS sequence"/>
</dbReference>
<gene>
    <name evidence="1" type="ORF">ACED39_24095</name>
</gene>
<sequence length="228" mass="25261">MGFTRLKEIISKNKIVISIAALLTTTSYVYEAKDTGMRFVQDMKQIIGYEQPIMVAVQGDGAMEKRLKLAKLEASNYSIPSSSSAVIKFLSLPWLNSPQSHIANTEQDSTFAVVTTVSPISSTQSEYAFDGGDCRLGVRASNIEKHKMIASFDIISLSCTDNAGYAYSIEPDYPIGYISALNNPGINKVKIVDNDRYLTIDPETNYYAQLYHPLEKIDKLGISFVGRF</sequence>
<evidence type="ECO:0000313" key="1">
    <source>
        <dbReference type="EMBL" id="MEZ8211837.1"/>
    </source>
</evidence>
<comment type="caution">
    <text evidence="1">The sequence shown here is derived from an EMBL/GenBank/DDBJ whole genome shotgun (WGS) entry which is preliminary data.</text>
</comment>
<proteinExistence type="predicted"/>